<dbReference type="EMBL" id="CM042012">
    <property type="protein sequence ID" value="KAI3749367.1"/>
    <property type="molecule type" value="Genomic_DNA"/>
</dbReference>
<proteinExistence type="predicted"/>
<protein>
    <submittedName>
        <fullName evidence="1">Uncharacterized protein</fullName>
    </submittedName>
</protein>
<reference evidence="2" key="1">
    <citation type="journal article" date="2022" name="Mol. Ecol. Resour.">
        <title>The genomes of chicory, endive, great burdock and yacon provide insights into Asteraceae palaeo-polyploidization history and plant inulin production.</title>
        <authorList>
            <person name="Fan W."/>
            <person name="Wang S."/>
            <person name="Wang H."/>
            <person name="Wang A."/>
            <person name="Jiang F."/>
            <person name="Liu H."/>
            <person name="Zhao H."/>
            <person name="Xu D."/>
            <person name="Zhang Y."/>
        </authorList>
    </citation>
    <scope>NUCLEOTIDE SEQUENCE [LARGE SCALE GENOMIC DNA]</scope>
    <source>
        <strain evidence="2">cv. Punajuju</strain>
    </source>
</reference>
<organism evidence="1 2">
    <name type="scientific">Cichorium intybus</name>
    <name type="common">Chicory</name>
    <dbReference type="NCBI Taxonomy" id="13427"/>
    <lineage>
        <taxon>Eukaryota</taxon>
        <taxon>Viridiplantae</taxon>
        <taxon>Streptophyta</taxon>
        <taxon>Embryophyta</taxon>
        <taxon>Tracheophyta</taxon>
        <taxon>Spermatophyta</taxon>
        <taxon>Magnoliopsida</taxon>
        <taxon>eudicotyledons</taxon>
        <taxon>Gunneridae</taxon>
        <taxon>Pentapetalae</taxon>
        <taxon>asterids</taxon>
        <taxon>campanulids</taxon>
        <taxon>Asterales</taxon>
        <taxon>Asteraceae</taxon>
        <taxon>Cichorioideae</taxon>
        <taxon>Cichorieae</taxon>
        <taxon>Cichoriinae</taxon>
        <taxon>Cichorium</taxon>
    </lineage>
</organism>
<gene>
    <name evidence="1" type="ORF">L2E82_19977</name>
</gene>
<evidence type="ECO:0000313" key="1">
    <source>
        <dbReference type="EMBL" id="KAI3749367.1"/>
    </source>
</evidence>
<comment type="caution">
    <text evidence="1">The sequence shown here is derived from an EMBL/GenBank/DDBJ whole genome shotgun (WGS) entry which is preliminary data.</text>
</comment>
<reference evidence="1 2" key="2">
    <citation type="journal article" date="2022" name="Mol. Ecol. Resour.">
        <title>The genomes of chicory, endive, great burdock and yacon provide insights into Asteraceae paleo-polyploidization history and plant inulin production.</title>
        <authorList>
            <person name="Fan W."/>
            <person name="Wang S."/>
            <person name="Wang H."/>
            <person name="Wang A."/>
            <person name="Jiang F."/>
            <person name="Liu H."/>
            <person name="Zhao H."/>
            <person name="Xu D."/>
            <person name="Zhang Y."/>
        </authorList>
    </citation>
    <scope>NUCLEOTIDE SEQUENCE [LARGE SCALE GENOMIC DNA]</scope>
    <source>
        <strain evidence="2">cv. Punajuju</strain>
        <tissue evidence="1">Leaves</tissue>
    </source>
</reference>
<keyword evidence="2" id="KW-1185">Reference proteome</keyword>
<accession>A0ACB9DSU6</accession>
<name>A0ACB9DSU6_CICIN</name>
<evidence type="ECO:0000313" key="2">
    <source>
        <dbReference type="Proteomes" id="UP001055811"/>
    </source>
</evidence>
<dbReference type="Proteomes" id="UP001055811">
    <property type="component" value="Linkage Group LG04"/>
</dbReference>
<sequence length="447" mass="50620">MTQLEFLKKFKKLKPSELGCFCISLCFILCLFFLDYRSLSKGFRVRGYRGLGLWSGFSGSSSSSRDLFGFLETGPGENCNIFDGNWVWDESYPLYDSKDCLLLDDGFRCSENGRIDSFYTKWRWQPKDCNLPRFDAKTMLERLRNRRLVFVGDSIGRNQWESLLCLLSSAVTNASSIYEVNGRPITKHMGFLVFKFADFNCTIEYYRAPYLVLQSRAPPRSPKGVRTTLKLDQMDWSAGKWKGADVIVFNSGHWWNLEKTTREGCYFQESGDVKMNMSIETAFRKSIETVLNFISKEVDTNKTQVIFRGFSPVHFRGGDWKSGGSCHLETLPDLSSSPASTSTMFFTNIFGSVLSEGRNDLLELLNVTYMSSKRKDGHASIYYVGPQYGGPAPLRKQDCSHWCLPGIPDSWNELLYAVFLKREYSLAGNITATTATATATATAPSLV</sequence>